<comment type="similarity">
    <text evidence="1">Belongs to the PPR family. P subfamily.</text>
</comment>
<feature type="repeat" description="PPR" evidence="3">
    <location>
        <begin position="368"/>
        <end position="402"/>
    </location>
</feature>
<protein>
    <submittedName>
        <fullName evidence="6">Pentatricopeptide repeat-containing protein At5g13770, chloroplastic</fullName>
    </submittedName>
</protein>
<reference evidence="6" key="1">
    <citation type="submission" date="2025-08" db="UniProtKB">
        <authorList>
            <consortium name="RefSeq"/>
        </authorList>
    </citation>
    <scope>IDENTIFICATION</scope>
</reference>
<dbReference type="InterPro" id="IPR002885">
    <property type="entry name" value="PPR_rpt"/>
</dbReference>
<gene>
    <name evidence="6" type="primary">LOC104607006</name>
</gene>
<name>A0A1U8AW14_NELNU</name>
<keyword evidence="5" id="KW-1185">Reference proteome</keyword>
<dbReference type="PANTHER" id="PTHR47447:SF21">
    <property type="entry name" value="PENTACOTRIPEPTIDE-REPEAT REGION OF PRORP DOMAIN-CONTAINING PROTEIN"/>
    <property type="match status" value="1"/>
</dbReference>
<dbReference type="FunCoup" id="A0A1U8AW14">
    <property type="interactions" value="1234"/>
</dbReference>
<sequence>MAISSSPDWSPTTITSHRKTHSRTPFSTSKILSFLSVSRSTRPFFHINCSFCPSPLLEDDSTSVKTIEPQQKFPDLEQCRGPKLENPNVFLRGLLNDRRTEALAFEYYQKAKIQPEFRPESSTLQLLIRYLLRSKKWSSISLISEDFKAFSVFPDRITSSRLVGSCIRARKFKTAKALLESFESNGELVVSAFDSAMRSYNKLHMYSSTILLYNQMKSAGILPDPSCYCHIMEAYRKISDTDKVVSLFCEFESRKLIEPTSFSTQIYGILCDSLGKSGRAFEALEYFRDMTKKGISEDSSIYSSLICSFASIREVKMAKEIFEEAREKQMVKDPALFLKLILMYVEEGLMDKTLDIVKAMKQAKIRVSDCIFCAVVNGYSKKRGPKVAIRVYEDLVSQGCEPGQVTYASVISIYCGIGLHTKAEMTYFEMEQKGFDKCIVAYATMVSMYGKVGRLRDAMKLVAKMKERGCEPNVWIYNSLIDMHGRAQNLRQVEKLWKEMKRRKVAPDKVSYTSLITAYSKAGEFEACIKLYQEFRFNGGKLDRALAGIMVGVFSKSSRINELMKLLQDMKLEGTGLDVKLYRSALNALRDAGLQVQVKWFEESFASTRIKFLTVNRSLKTMMTKKYKLGSFEQSL</sequence>
<feature type="repeat" description="PPR" evidence="3">
    <location>
        <begin position="508"/>
        <end position="542"/>
    </location>
</feature>
<proteinExistence type="inferred from homology"/>
<organism evidence="5 6">
    <name type="scientific">Nelumbo nucifera</name>
    <name type="common">Sacred lotus</name>
    <dbReference type="NCBI Taxonomy" id="4432"/>
    <lineage>
        <taxon>Eukaryota</taxon>
        <taxon>Viridiplantae</taxon>
        <taxon>Streptophyta</taxon>
        <taxon>Embryophyta</taxon>
        <taxon>Tracheophyta</taxon>
        <taxon>Spermatophyta</taxon>
        <taxon>Magnoliopsida</taxon>
        <taxon>Proteales</taxon>
        <taxon>Nelumbonaceae</taxon>
        <taxon>Nelumbo</taxon>
    </lineage>
</organism>
<dbReference type="InterPro" id="IPR011990">
    <property type="entry name" value="TPR-like_helical_dom_sf"/>
</dbReference>
<evidence type="ECO:0000256" key="2">
    <source>
        <dbReference type="ARBA" id="ARBA00022737"/>
    </source>
</evidence>
<dbReference type="GeneID" id="104607006"/>
<evidence type="ECO:0000313" key="5">
    <source>
        <dbReference type="Proteomes" id="UP000189703"/>
    </source>
</evidence>
<feature type="compositionally biased region" description="Polar residues" evidence="4">
    <location>
        <begin position="1"/>
        <end position="15"/>
    </location>
</feature>
<dbReference type="GO" id="GO:0006396">
    <property type="term" value="P:RNA processing"/>
    <property type="evidence" value="ECO:0000318"/>
    <property type="project" value="GO_Central"/>
</dbReference>
<accession>A0A1U8AW14</accession>
<evidence type="ECO:0000313" key="6">
    <source>
        <dbReference type="RefSeq" id="XP_010270795.1"/>
    </source>
</evidence>
<feature type="repeat" description="PPR" evidence="3">
    <location>
        <begin position="473"/>
        <end position="507"/>
    </location>
</feature>
<dbReference type="OrthoDB" id="185373at2759"/>
<dbReference type="NCBIfam" id="TIGR00756">
    <property type="entry name" value="PPR"/>
    <property type="match status" value="5"/>
</dbReference>
<feature type="region of interest" description="Disordered" evidence="4">
    <location>
        <begin position="1"/>
        <end position="22"/>
    </location>
</feature>
<dbReference type="Gene3D" id="1.25.40.10">
    <property type="entry name" value="Tetratricopeptide repeat domain"/>
    <property type="match status" value="5"/>
</dbReference>
<dbReference type="GO" id="GO:0003729">
    <property type="term" value="F:mRNA binding"/>
    <property type="evidence" value="ECO:0000318"/>
    <property type="project" value="GO_Central"/>
</dbReference>
<dbReference type="Pfam" id="PF13041">
    <property type="entry name" value="PPR_2"/>
    <property type="match status" value="1"/>
</dbReference>
<feature type="repeat" description="PPR" evidence="3">
    <location>
        <begin position="403"/>
        <end position="437"/>
    </location>
</feature>
<dbReference type="Proteomes" id="UP000189703">
    <property type="component" value="Unplaced"/>
</dbReference>
<evidence type="ECO:0000256" key="4">
    <source>
        <dbReference type="SAM" id="MobiDB-lite"/>
    </source>
</evidence>
<dbReference type="InParanoid" id="A0A1U8AW14"/>
<feature type="repeat" description="PPR" evidence="3">
    <location>
        <begin position="263"/>
        <end position="297"/>
    </location>
</feature>
<dbReference type="GO" id="GO:0009658">
    <property type="term" value="P:chloroplast organization"/>
    <property type="evidence" value="ECO:0000318"/>
    <property type="project" value="GO_Central"/>
</dbReference>
<dbReference type="KEGG" id="nnu:104607006"/>
<dbReference type="RefSeq" id="XP_010270795.1">
    <property type="nucleotide sequence ID" value="XM_010272493.2"/>
</dbReference>
<dbReference type="AlphaFoldDB" id="A0A1U8AW14"/>
<dbReference type="OMA" id="EKGFDKC"/>
<dbReference type="Pfam" id="PF01535">
    <property type="entry name" value="PPR"/>
    <property type="match status" value="5"/>
</dbReference>
<evidence type="ECO:0000256" key="3">
    <source>
        <dbReference type="PROSITE-ProRule" id="PRU00708"/>
    </source>
</evidence>
<dbReference type="eggNOG" id="KOG4197">
    <property type="taxonomic scope" value="Eukaryota"/>
</dbReference>
<keyword evidence="2" id="KW-0677">Repeat</keyword>
<dbReference type="PANTHER" id="PTHR47447">
    <property type="entry name" value="OS03G0856100 PROTEIN"/>
    <property type="match status" value="1"/>
</dbReference>
<evidence type="ECO:0000256" key="1">
    <source>
        <dbReference type="ARBA" id="ARBA00007626"/>
    </source>
</evidence>
<feature type="repeat" description="PPR" evidence="3">
    <location>
        <begin position="438"/>
        <end position="472"/>
    </location>
</feature>
<feature type="repeat" description="PPR" evidence="3">
    <location>
        <begin position="298"/>
        <end position="332"/>
    </location>
</feature>
<dbReference type="PROSITE" id="PS51375">
    <property type="entry name" value="PPR"/>
    <property type="match status" value="7"/>
</dbReference>